<accession>A0A3M9XPP5</accession>
<keyword evidence="2 5" id="KW-0378">Hydrolase</keyword>
<evidence type="ECO:0000256" key="3">
    <source>
        <dbReference type="ARBA" id="ARBA00023295"/>
    </source>
</evidence>
<dbReference type="Proteomes" id="UP000268623">
    <property type="component" value="Unassembled WGS sequence"/>
</dbReference>
<dbReference type="Gene3D" id="3.20.20.300">
    <property type="entry name" value="Glycoside hydrolase, family 3, N-terminal domain"/>
    <property type="match status" value="1"/>
</dbReference>
<comment type="similarity">
    <text evidence="1">Belongs to the glycosyl hydrolase 3 family.</text>
</comment>
<evidence type="ECO:0000256" key="2">
    <source>
        <dbReference type="ARBA" id="ARBA00022801"/>
    </source>
</evidence>
<dbReference type="GO" id="GO:0005975">
    <property type="term" value="P:carbohydrate metabolic process"/>
    <property type="evidence" value="ECO:0007669"/>
    <property type="project" value="InterPro"/>
</dbReference>
<dbReference type="PANTHER" id="PTHR30480:SF16">
    <property type="entry name" value="GLYCOSIDE HYDROLASE FAMILY 3 DOMAIN PROTEIN"/>
    <property type="match status" value="1"/>
</dbReference>
<evidence type="ECO:0000256" key="1">
    <source>
        <dbReference type="ARBA" id="ARBA00005336"/>
    </source>
</evidence>
<evidence type="ECO:0000313" key="5">
    <source>
        <dbReference type="EMBL" id="RNJ48840.1"/>
    </source>
</evidence>
<reference evidence="5 6" key="1">
    <citation type="submission" date="2018-08" db="EMBL/GenBank/DDBJ databases">
        <title>Genome sequence of Methylocystis hirsuta CSC1, a methanotroph able to accumulate PHAs.</title>
        <authorList>
            <person name="Bordel S."/>
            <person name="Rodriguez E."/>
            <person name="Gancedo J."/>
            <person name="Munoz R."/>
        </authorList>
    </citation>
    <scope>NUCLEOTIDE SEQUENCE [LARGE SCALE GENOMIC DNA]</scope>
    <source>
        <strain evidence="5 6">CSC1</strain>
    </source>
</reference>
<dbReference type="SUPFAM" id="SSF51445">
    <property type="entry name" value="(Trans)glycosidases"/>
    <property type="match status" value="1"/>
</dbReference>
<dbReference type="OrthoDB" id="9786661at2"/>
<dbReference type="PANTHER" id="PTHR30480">
    <property type="entry name" value="BETA-HEXOSAMINIDASE-RELATED"/>
    <property type="match status" value="1"/>
</dbReference>
<dbReference type="InterPro" id="IPR036962">
    <property type="entry name" value="Glyco_hydro_3_N_sf"/>
</dbReference>
<dbReference type="Pfam" id="PF00933">
    <property type="entry name" value="Glyco_hydro_3"/>
    <property type="match status" value="1"/>
</dbReference>
<proteinExistence type="inferred from homology"/>
<dbReference type="InterPro" id="IPR017853">
    <property type="entry name" value="GH"/>
</dbReference>
<dbReference type="AlphaFoldDB" id="A0A3M9XPP5"/>
<comment type="caution">
    <text evidence="5">The sequence shown here is derived from an EMBL/GenBank/DDBJ whole genome shotgun (WGS) entry which is preliminary data.</text>
</comment>
<evidence type="ECO:0000259" key="4">
    <source>
        <dbReference type="Pfam" id="PF00933"/>
    </source>
</evidence>
<feature type="domain" description="Glycoside hydrolase family 3 N-terminal" evidence="4">
    <location>
        <begin position="30"/>
        <end position="327"/>
    </location>
</feature>
<dbReference type="InterPro" id="IPR001764">
    <property type="entry name" value="Glyco_hydro_3_N"/>
</dbReference>
<name>A0A3M9XPP5_9HYPH</name>
<dbReference type="InterPro" id="IPR050226">
    <property type="entry name" value="NagZ_Beta-hexosaminidase"/>
</dbReference>
<dbReference type="RefSeq" id="WP_123174838.1">
    <property type="nucleotide sequence ID" value="NZ_QWDD01000001.1"/>
</dbReference>
<protein>
    <submittedName>
        <fullName evidence="5">Glycoside hydrolase family 3 protein</fullName>
    </submittedName>
</protein>
<organism evidence="5 6">
    <name type="scientific">Methylocystis hirsuta</name>
    <dbReference type="NCBI Taxonomy" id="369798"/>
    <lineage>
        <taxon>Bacteria</taxon>
        <taxon>Pseudomonadati</taxon>
        <taxon>Pseudomonadota</taxon>
        <taxon>Alphaproteobacteria</taxon>
        <taxon>Hyphomicrobiales</taxon>
        <taxon>Methylocystaceae</taxon>
        <taxon>Methylocystis</taxon>
    </lineage>
</organism>
<sequence>MGLPIGELFILGFRDPLIPGWLRDFARSFGLGGVILFDYDCTDQKYERNVYSPAQLEELCQGLHALPSRPLIFIDQEGGKVRRLKEERGFIPLPSARQFGRLTASERRNVLRPSYAQMRQIGIDVNLSPVVDLDINPDSPDVGSVQRSYSSDPEVVKECVEALADVAGSVNLKLCLKHFPGTGGAKVNPHDHVMDLSDCLTDAQVNVFKELIARVPMVLFSHGIVNQWEKDTPVCLSAVAVNKMRGWAPDACILTDDLQMQGVQKLMSTGEACAKAVHAGADLILIGNNMKDEQDQAAEFARRLLSACAQDASMRAHAEASIKRVRRLKSG</sequence>
<evidence type="ECO:0000313" key="6">
    <source>
        <dbReference type="Proteomes" id="UP000268623"/>
    </source>
</evidence>
<dbReference type="GO" id="GO:0004553">
    <property type="term" value="F:hydrolase activity, hydrolyzing O-glycosyl compounds"/>
    <property type="evidence" value="ECO:0007669"/>
    <property type="project" value="InterPro"/>
</dbReference>
<keyword evidence="6" id="KW-1185">Reference proteome</keyword>
<keyword evidence="3" id="KW-0326">Glycosidase</keyword>
<dbReference type="GO" id="GO:0009254">
    <property type="term" value="P:peptidoglycan turnover"/>
    <property type="evidence" value="ECO:0007669"/>
    <property type="project" value="TreeGrafter"/>
</dbReference>
<dbReference type="EMBL" id="QWDD01000001">
    <property type="protein sequence ID" value="RNJ48840.1"/>
    <property type="molecule type" value="Genomic_DNA"/>
</dbReference>
<gene>
    <name evidence="5" type="ORF">D1O30_03610</name>
</gene>